<sequence length="291" mass="31569">MGFSHDNQVVNSVTTAMSKVQISEPQTKTDCVYSRMEVAKMGRRLGKTQEMPQILKCAIRLNEVGFIPSDTYDAWGRWVERQALCKPGYPVPGTPWGPPLPQAKPQNGFGSSSRSSSYASSSSRPKINGSGHFGQGDVLEVPVVQDPVAHQASVIAMDPAPIVHVAPPHVVHQAPVVHEAPAPPPVAQGPVIHLVPTPNVARNLSSKLPSPSSTTCLVTSCLNATRRDSTMWSSRKPILKPWPGPTTSTTGGRSKKRVSRARKCCKTRKRSSVSPAAFTIWKRWRSSTRCP</sequence>
<dbReference type="AlphaFoldDB" id="A0A4U5MM52"/>
<gene>
    <name evidence="2" type="ORF">L596_022558</name>
</gene>
<keyword evidence="3" id="KW-1185">Reference proteome</keyword>
<protein>
    <submittedName>
        <fullName evidence="2">Uncharacterized protein</fullName>
    </submittedName>
</protein>
<feature type="region of interest" description="Disordered" evidence="1">
    <location>
        <begin position="232"/>
        <end position="262"/>
    </location>
</feature>
<feature type="region of interest" description="Disordered" evidence="1">
    <location>
        <begin position="95"/>
        <end position="134"/>
    </location>
</feature>
<dbReference type="EMBL" id="AZBU02000007">
    <property type="protein sequence ID" value="TKR70544.1"/>
    <property type="molecule type" value="Genomic_DNA"/>
</dbReference>
<evidence type="ECO:0000256" key="1">
    <source>
        <dbReference type="SAM" id="MobiDB-lite"/>
    </source>
</evidence>
<feature type="compositionally biased region" description="Basic residues" evidence="1">
    <location>
        <begin position="253"/>
        <end position="262"/>
    </location>
</feature>
<proteinExistence type="predicted"/>
<organism evidence="2 3">
    <name type="scientific">Steinernema carpocapsae</name>
    <name type="common">Entomopathogenic nematode</name>
    <dbReference type="NCBI Taxonomy" id="34508"/>
    <lineage>
        <taxon>Eukaryota</taxon>
        <taxon>Metazoa</taxon>
        <taxon>Ecdysozoa</taxon>
        <taxon>Nematoda</taxon>
        <taxon>Chromadorea</taxon>
        <taxon>Rhabditida</taxon>
        <taxon>Tylenchina</taxon>
        <taxon>Panagrolaimomorpha</taxon>
        <taxon>Strongyloidoidea</taxon>
        <taxon>Steinernematidae</taxon>
        <taxon>Steinernema</taxon>
    </lineage>
</organism>
<comment type="caution">
    <text evidence="2">The sequence shown here is derived from an EMBL/GenBank/DDBJ whole genome shotgun (WGS) entry which is preliminary data.</text>
</comment>
<evidence type="ECO:0000313" key="3">
    <source>
        <dbReference type="Proteomes" id="UP000298663"/>
    </source>
</evidence>
<name>A0A4U5MM52_STECR</name>
<evidence type="ECO:0000313" key="2">
    <source>
        <dbReference type="EMBL" id="TKR70544.1"/>
    </source>
</evidence>
<accession>A0A4U5MM52</accession>
<reference evidence="2 3" key="1">
    <citation type="journal article" date="2015" name="Genome Biol.">
        <title>Comparative genomics of Steinernema reveals deeply conserved gene regulatory networks.</title>
        <authorList>
            <person name="Dillman A.R."/>
            <person name="Macchietto M."/>
            <person name="Porter C.F."/>
            <person name="Rogers A."/>
            <person name="Williams B."/>
            <person name="Antoshechkin I."/>
            <person name="Lee M.M."/>
            <person name="Goodwin Z."/>
            <person name="Lu X."/>
            <person name="Lewis E.E."/>
            <person name="Goodrich-Blair H."/>
            <person name="Stock S.P."/>
            <person name="Adams B.J."/>
            <person name="Sternberg P.W."/>
            <person name="Mortazavi A."/>
        </authorList>
    </citation>
    <scope>NUCLEOTIDE SEQUENCE [LARGE SCALE GENOMIC DNA]</scope>
    <source>
        <strain evidence="2 3">ALL</strain>
    </source>
</reference>
<feature type="compositionally biased region" description="Low complexity" evidence="1">
    <location>
        <begin position="111"/>
        <end position="123"/>
    </location>
</feature>
<dbReference type="Proteomes" id="UP000298663">
    <property type="component" value="Unassembled WGS sequence"/>
</dbReference>
<reference evidence="2 3" key="2">
    <citation type="journal article" date="2019" name="G3 (Bethesda)">
        <title>Hybrid Assembly of the Genome of the Entomopathogenic Nematode Steinernema carpocapsae Identifies the X-Chromosome.</title>
        <authorList>
            <person name="Serra L."/>
            <person name="Macchietto M."/>
            <person name="Macias-Munoz A."/>
            <person name="McGill C.J."/>
            <person name="Rodriguez I.M."/>
            <person name="Rodriguez B."/>
            <person name="Murad R."/>
            <person name="Mortazavi A."/>
        </authorList>
    </citation>
    <scope>NUCLEOTIDE SEQUENCE [LARGE SCALE GENOMIC DNA]</scope>
    <source>
        <strain evidence="2 3">ALL</strain>
    </source>
</reference>